<evidence type="ECO:0000313" key="3">
    <source>
        <dbReference type="Proteomes" id="UP000005104"/>
    </source>
</evidence>
<evidence type="ECO:0000313" key="2">
    <source>
        <dbReference type="EMBL" id="EHQ90422.1"/>
    </source>
</evidence>
<dbReference type="AlphaFoldDB" id="H5XVX0"/>
<evidence type="ECO:0000256" key="1">
    <source>
        <dbReference type="SAM" id="Phobius"/>
    </source>
</evidence>
<sequence length="69" mass="7830">MTTRKVRKEPGYFVDPPTSSLYVEFQFPQTKTFQFRSELYIITTLGLVLSISTTALAAPITPPNTIYEL</sequence>
<name>H5XVX0_9FIRM</name>
<proteinExistence type="predicted"/>
<keyword evidence="3" id="KW-1185">Reference proteome</keyword>
<organism evidence="2 3">
    <name type="scientific">Desulfosporosinus youngiae DSM 17734</name>
    <dbReference type="NCBI Taxonomy" id="768710"/>
    <lineage>
        <taxon>Bacteria</taxon>
        <taxon>Bacillati</taxon>
        <taxon>Bacillota</taxon>
        <taxon>Clostridia</taxon>
        <taxon>Eubacteriales</taxon>
        <taxon>Desulfitobacteriaceae</taxon>
        <taxon>Desulfosporosinus</taxon>
    </lineage>
</organism>
<reference evidence="2 3" key="1">
    <citation type="submission" date="2011-11" db="EMBL/GenBank/DDBJ databases">
        <title>The Noncontiguous Finished genome of Desulfosporosinus youngiae DSM 17734.</title>
        <authorList>
            <consortium name="US DOE Joint Genome Institute (JGI-PGF)"/>
            <person name="Lucas S."/>
            <person name="Han J."/>
            <person name="Lapidus A."/>
            <person name="Cheng J.-F."/>
            <person name="Goodwin L."/>
            <person name="Pitluck S."/>
            <person name="Peters L."/>
            <person name="Ovchinnikova G."/>
            <person name="Lu M."/>
            <person name="Land M.L."/>
            <person name="Hauser L."/>
            <person name="Pester M."/>
            <person name="Spring S."/>
            <person name="Ollivier B."/>
            <person name="Rattei T."/>
            <person name="Klenk H.-P."/>
            <person name="Wagner M."/>
            <person name="Loy A."/>
            <person name="Woyke T.J."/>
        </authorList>
    </citation>
    <scope>NUCLEOTIDE SEQUENCE [LARGE SCALE GENOMIC DNA]</scope>
    <source>
        <strain evidence="2 3">DSM 17734</strain>
    </source>
</reference>
<feature type="transmembrane region" description="Helical" evidence="1">
    <location>
        <begin position="39"/>
        <end position="60"/>
    </location>
</feature>
<dbReference type="Proteomes" id="UP000005104">
    <property type="component" value="Chromosome"/>
</dbReference>
<keyword evidence="1" id="KW-1133">Transmembrane helix</keyword>
<protein>
    <submittedName>
        <fullName evidence="2">Uncharacterized protein</fullName>
    </submittedName>
</protein>
<accession>H5XVX0</accession>
<keyword evidence="1" id="KW-0812">Transmembrane</keyword>
<dbReference type="HOGENOM" id="CLU_2769170_0_0_9"/>
<keyword evidence="1" id="KW-0472">Membrane</keyword>
<gene>
    <name evidence="2" type="ORF">DesyoDRAFT_3399</name>
</gene>
<dbReference type="EMBL" id="CM001441">
    <property type="protein sequence ID" value="EHQ90422.1"/>
    <property type="molecule type" value="Genomic_DNA"/>
</dbReference>